<dbReference type="RefSeq" id="WP_146221017.1">
    <property type="nucleotide sequence ID" value="NZ_QJJU01000009.1"/>
</dbReference>
<dbReference type="AlphaFoldDB" id="A0A318HFR3"/>
<dbReference type="Gene3D" id="3.30.429.10">
    <property type="entry name" value="Macrophage Migration Inhibitory Factor"/>
    <property type="match status" value="1"/>
</dbReference>
<evidence type="ECO:0000313" key="2">
    <source>
        <dbReference type="Proteomes" id="UP000247781"/>
    </source>
</evidence>
<reference evidence="2" key="1">
    <citation type="submission" date="2018-05" db="EMBL/GenBank/DDBJ databases">
        <authorList>
            <person name="Deangelis K."/>
            <person name="Huntemann M."/>
            <person name="Clum A."/>
            <person name="Pillay M."/>
            <person name="Palaniappan K."/>
            <person name="Varghese N."/>
            <person name="Mikhailova N."/>
            <person name="Stamatis D."/>
            <person name="Reddy T."/>
            <person name="Daum C."/>
            <person name="Shapiro N."/>
            <person name="Ivanova N."/>
            <person name="Kyrpides N."/>
            <person name="Woyke T."/>
        </authorList>
    </citation>
    <scope>NUCLEOTIDE SEQUENCE [LARGE SCALE GENOMIC DNA]</scope>
    <source>
        <strain evidence="2">GAS496</strain>
    </source>
</reference>
<protein>
    <submittedName>
        <fullName evidence="1">Phenylpyruvate tautomerase PptA (4-oxalocrotonate tautomerase family)</fullName>
    </submittedName>
</protein>
<reference evidence="1 2" key="2">
    <citation type="submission" date="2018-06" db="EMBL/GenBank/DDBJ databases">
        <title>Sequencing of bacterial isolates from soil warming experiment in Harvard Forest, Massachusetts, USA.</title>
        <authorList>
            <person name="Deangelis K.PhD."/>
        </authorList>
    </citation>
    <scope>NUCLEOTIDE SEQUENCE [LARGE SCALE GENOMIC DNA]</scope>
    <source>
        <strain evidence="1 2">GAS496</strain>
    </source>
</reference>
<keyword evidence="1" id="KW-0670">Pyruvate</keyword>
<gene>
    <name evidence="1" type="ORF">C8E89_109170</name>
</gene>
<organism evidence="1 2">
    <name type="scientific">Mycolicibacterium moriokaense</name>
    <dbReference type="NCBI Taxonomy" id="39691"/>
    <lineage>
        <taxon>Bacteria</taxon>
        <taxon>Bacillati</taxon>
        <taxon>Actinomycetota</taxon>
        <taxon>Actinomycetes</taxon>
        <taxon>Mycobacteriales</taxon>
        <taxon>Mycobacteriaceae</taxon>
        <taxon>Mycolicibacterium</taxon>
    </lineage>
</organism>
<sequence length="152" mass="16126">MPLMRVTMTPNAFDDAGKKSLVAALTEAACRAESVPDRPESRIRALVLLDELAPGRFYSAGVPADDAVAGVFIDWQVSTGVLDGARKARFAHELQQAAESAARSDGGRMVVTSCIIHEVPEGQWAQNGAIRRLPEVSTLAGFEHLTAIASPG</sequence>
<keyword evidence="2" id="KW-1185">Reference proteome</keyword>
<dbReference type="InterPro" id="IPR014347">
    <property type="entry name" value="Tautomerase/MIF_sf"/>
</dbReference>
<comment type="caution">
    <text evidence="1">The sequence shown here is derived from an EMBL/GenBank/DDBJ whole genome shotgun (WGS) entry which is preliminary data.</text>
</comment>
<dbReference type="EMBL" id="QJJU01000009">
    <property type="protein sequence ID" value="PXX08154.1"/>
    <property type="molecule type" value="Genomic_DNA"/>
</dbReference>
<dbReference type="OrthoDB" id="1438441at2"/>
<dbReference type="Proteomes" id="UP000247781">
    <property type="component" value="Unassembled WGS sequence"/>
</dbReference>
<proteinExistence type="predicted"/>
<evidence type="ECO:0000313" key="1">
    <source>
        <dbReference type="EMBL" id="PXX08154.1"/>
    </source>
</evidence>
<name>A0A318HFR3_9MYCO</name>
<accession>A0A318HFR3</accession>